<feature type="region of interest" description="Disordered" evidence="1">
    <location>
        <begin position="1"/>
        <end position="22"/>
    </location>
</feature>
<gene>
    <name evidence="3" type="ORF">A2V68_00765</name>
</gene>
<keyword evidence="2" id="KW-0812">Transmembrane</keyword>
<proteinExistence type="predicted"/>
<dbReference type="InterPro" id="IPR011042">
    <property type="entry name" value="6-blade_b-propeller_TolB-like"/>
</dbReference>
<name>A0A1F4NS63_UNCK3</name>
<reference evidence="3 4" key="1">
    <citation type="journal article" date="2016" name="Nat. Commun.">
        <title>Thousands of microbial genomes shed light on interconnected biogeochemical processes in an aquifer system.</title>
        <authorList>
            <person name="Anantharaman K."/>
            <person name="Brown C.T."/>
            <person name="Hug L.A."/>
            <person name="Sharon I."/>
            <person name="Castelle C.J."/>
            <person name="Probst A.J."/>
            <person name="Thomas B.C."/>
            <person name="Singh A."/>
            <person name="Wilkins M.J."/>
            <person name="Karaoz U."/>
            <person name="Brodie E.L."/>
            <person name="Williams K.H."/>
            <person name="Hubbard S.S."/>
            <person name="Banfield J.F."/>
        </authorList>
    </citation>
    <scope>NUCLEOTIDE SEQUENCE [LARGE SCALE GENOMIC DNA]</scope>
</reference>
<evidence type="ECO:0000313" key="4">
    <source>
        <dbReference type="Proteomes" id="UP000176651"/>
    </source>
</evidence>
<evidence type="ECO:0000256" key="2">
    <source>
        <dbReference type="SAM" id="Phobius"/>
    </source>
</evidence>
<evidence type="ECO:0000313" key="3">
    <source>
        <dbReference type="EMBL" id="OGB74281.1"/>
    </source>
</evidence>
<evidence type="ECO:0008006" key="5">
    <source>
        <dbReference type="Google" id="ProtNLM"/>
    </source>
</evidence>
<dbReference type="EMBL" id="META01000003">
    <property type="protein sequence ID" value="OGB74281.1"/>
    <property type="molecule type" value="Genomic_DNA"/>
</dbReference>
<dbReference type="STRING" id="1798535.A2V68_00765"/>
<dbReference type="AlphaFoldDB" id="A0A1F4NS63"/>
<keyword evidence="2" id="KW-0472">Membrane</keyword>
<dbReference type="Gene3D" id="2.120.10.30">
    <property type="entry name" value="TolB, C-terminal domain"/>
    <property type="match status" value="1"/>
</dbReference>
<evidence type="ECO:0000256" key="1">
    <source>
        <dbReference type="SAM" id="MobiDB-lite"/>
    </source>
</evidence>
<sequence length="486" mass="53893">MAEEPMETERRTNEGSGIDLPEDLRVPVGGGKADVPPALSNSKHGNLAGGFRPRRPVLVWPWAILGVVVVALLAVTIYLILGRLNFNRGSIQFAFEPPGVDVVIDGELSKRSVSSLTVKLKAGLHILQATKSGYLDFEREFNLAAGERAAMNVVMEPVPEVTVVAEGEMRFVGVVRSGQRVVYMMPDGQFTAVTAAVPEPEAQLFEGSFAEAQDVVWSPGEPAAIVKLLGKPTLKNMYDNRGVRGRFIPPGERPAQGLPRDNGISTWLFDDARRTASGWQPVLLNESVRDVAFAPDGGRVVYFYETADGEKSLVVAHPDGSEWERLITHIDAIDPQLTWLNDDRYVLLLDDGNLPDRLFDVISKEFIEIMPDRLRQTTVTSSPDGSRILYWIATEGGLRLGVWNLISGTQEQALDEPIRAFVWQTDSRIVAVKEDNSLWYWELTGEERPVQFVSSVGVLTPQRLLYSLLSRELFIVEDSRITKLKT</sequence>
<dbReference type="Proteomes" id="UP000176651">
    <property type="component" value="Unassembled WGS sequence"/>
</dbReference>
<comment type="caution">
    <text evidence="3">The sequence shown here is derived from an EMBL/GenBank/DDBJ whole genome shotgun (WGS) entry which is preliminary data.</text>
</comment>
<keyword evidence="2" id="KW-1133">Transmembrane helix</keyword>
<feature type="transmembrane region" description="Helical" evidence="2">
    <location>
        <begin position="59"/>
        <end position="81"/>
    </location>
</feature>
<accession>A0A1F4NS63</accession>
<dbReference type="SUPFAM" id="SSF69304">
    <property type="entry name" value="Tricorn protease N-terminal domain"/>
    <property type="match status" value="1"/>
</dbReference>
<protein>
    <recommendedName>
        <fullName evidence="5">PEGA domain-containing protein</fullName>
    </recommendedName>
</protein>
<organism evidence="3 4">
    <name type="scientific">candidate division Kazan bacterium RBG_13_50_9</name>
    <dbReference type="NCBI Taxonomy" id="1798535"/>
    <lineage>
        <taxon>Bacteria</taxon>
        <taxon>Bacteria division Kazan-3B-28</taxon>
    </lineage>
</organism>